<feature type="compositionally biased region" description="Basic and acidic residues" evidence="1">
    <location>
        <begin position="49"/>
        <end position="58"/>
    </location>
</feature>
<dbReference type="AlphaFoldDB" id="A0AAN8RVZ0"/>
<gene>
    <name evidence="3" type="ORF">TWF506_005344</name>
</gene>
<keyword evidence="4" id="KW-1185">Reference proteome</keyword>
<feature type="domain" description="Ribonuclease H1 N-terminal" evidence="2">
    <location>
        <begin position="72"/>
        <end position="113"/>
    </location>
</feature>
<dbReference type="Pfam" id="PF01693">
    <property type="entry name" value="Cauli_VI"/>
    <property type="match status" value="2"/>
</dbReference>
<dbReference type="Gene3D" id="3.40.970.10">
    <property type="entry name" value="Ribonuclease H1, N-terminal domain"/>
    <property type="match status" value="2"/>
</dbReference>
<evidence type="ECO:0000313" key="4">
    <source>
        <dbReference type="Proteomes" id="UP001307849"/>
    </source>
</evidence>
<dbReference type="InterPro" id="IPR037056">
    <property type="entry name" value="RNase_H1_N_sf"/>
</dbReference>
<accession>A0AAN8RVZ0</accession>
<protein>
    <recommendedName>
        <fullName evidence="2">Ribonuclease H1 N-terminal domain-containing protein</fullName>
    </recommendedName>
</protein>
<dbReference type="InterPro" id="IPR009027">
    <property type="entry name" value="Ribosomal_bL9/RNase_H1_N"/>
</dbReference>
<feature type="region of interest" description="Disordered" evidence="1">
    <location>
        <begin position="1"/>
        <end position="250"/>
    </location>
</feature>
<reference evidence="3 4" key="1">
    <citation type="submission" date="2019-10" db="EMBL/GenBank/DDBJ databases">
        <authorList>
            <person name="Palmer J.M."/>
        </authorList>
    </citation>
    <scope>NUCLEOTIDE SEQUENCE [LARGE SCALE GENOMIC DNA]</scope>
    <source>
        <strain evidence="3 4">TWF506</strain>
    </source>
</reference>
<name>A0AAN8RVZ0_9PEZI</name>
<dbReference type="EMBL" id="JAVHJM010000002">
    <property type="protein sequence ID" value="KAK6518185.1"/>
    <property type="molecule type" value="Genomic_DNA"/>
</dbReference>
<dbReference type="InterPro" id="IPR011320">
    <property type="entry name" value="RNase_H1_N"/>
</dbReference>
<feature type="compositionally biased region" description="Basic and acidic residues" evidence="1">
    <location>
        <begin position="28"/>
        <end position="37"/>
    </location>
</feature>
<sequence>MSNRWGRPNDRGGRYAVSNGRQTGVFDSYRDQVHPSTDRYPSNVHQRFSSREAAERALGRSQSSHNDNGPHYAVRNGRNPGIYPDWIRAGPEVLGHPHNEHRRFESRAEAEQYMNRERSRRSPSSNSSISSYQNPRYSAGRGYRSGFDPRYESESEYGTTSESSDGYDERTGYASSEYSYDEGSTNRDSGTEYSGDSGYGYNRGRRDHSAYPGAEDSGDSGDEFHDRGNGRYYGHGNRGYSGYSGDDDSD</sequence>
<proteinExistence type="predicted"/>
<dbReference type="Proteomes" id="UP001307849">
    <property type="component" value="Unassembled WGS sequence"/>
</dbReference>
<evidence type="ECO:0000313" key="3">
    <source>
        <dbReference type="EMBL" id="KAK6518185.1"/>
    </source>
</evidence>
<feature type="compositionally biased region" description="Polar residues" evidence="1">
    <location>
        <begin position="173"/>
        <end position="194"/>
    </location>
</feature>
<evidence type="ECO:0000256" key="1">
    <source>
        <dbReference type="SAM" id="MobiDB-lite"/>
    </source>
</evidence>
<evidence type="ECO:0000259" key="2">
    <source>
        <dbReference type="Pfam" id="PF01693"/>
    </source>
</evidence>
<feature type="compositionally biased region" description="Basic and acidic residues" evidence="1">
    <location>
        <begin position="95"/>
        <end position="117"/>
    </location>
</feature>
<feature type="domain" description="Ribonuclease H1 N-terminal" evidence="2">
    <location>
        <begin position="15"/>
        <end position="56"/>
    </location>
</feature>
<organism evidence="3 4">
    <name type="scientific">Arthrobotrys conoides</name>
    <dbReference type="NCBI Taxonomy" id="74498"/>
    <lineage>
        <taxon>Eukaryota</taxon>
        <taxon>Fungi</taxon>
        <taxon>Dikarya</taxon>
        <taxon>Ascomycota</taxon>
        <taxon>Pezizomycotina</taxon>
        <taxon>Orbiliomycetes</taxon>
        <taxon>Orbiliales</taxon>
        <taxon>Orbiliaceae</taxon>
        <taxon>Arthrobotrys</taxon>
    </lineage>
</organism>
<comment type="caution">
    <text evidence="3">The sequence shown here is derived from an EMBL/GenBank/DDBJ whole genome shotgun (WGS) entry which is preliminary data.</text>
</comment>
<feature type="compositionally biased region" description="Low complexity" evidence="1">
    <location>
        <begin position="122"/>
        <end position="131"/>
    </location>
</feature>
<dbReference type="SUPFAM" id="SSF55658">
    <property type="entry name" value="L9 N-domain-like"/>
    <property type="match status" value="2"/>
</dbReference>